<evidence type="ECO:0000256" key="5">
    <source>
        <dbReference type="ARBA" id="ARBA00022989"/>
    </source>
</evidence>
<reference evidence="9 10" key="1">
    <citation type="submission" date="2017-10" db="EMBL/GenBank/DDBJ databases">
        <title>Genome announcement of Methylocella silvestris TVC from permafrost.</title>
        <authorList>
            <person name="Wang J."/>
            <person name="Geng K."/>
            <person name="Ul-Haque F."/>
            <person name="Crombie A.T."/>
            <person name="Street L.E."/>
            <person name="Wookey P.A."/>
            <person name="Murrell J.C."/>
            <person name="Pratscher J."/>
        </authorList>
    </citation>
    <scope>NUCLEOTIDE SEQUENCE [LARGE SCALE GENOMIC DNA]</scope>
    <source>
        <strain evidence="9 10">TVC</strain>
    </source>
</reference>
<gene>
    <name evidence="9" type="ORF">CR492_08500</name>
</gene>
<dbReference type="GO" id="GO:0016020">
    <property type="term" value="C:membrane"/>
    <property type="evidence" value="ECO:0007669"/>
    <property type="project" value="UniProtKB-SubCell"/>
</dbReference>
<protein>
    <recommendedName>
        <fullName evidence="8">Glycosyltransferase 2-like domain-containing protein</fullName>
    </recommendedName>
</protein>
<name>A0A2J7TI31_METSI</name>
<keyword evidence="2" id="KW-0328">Glycosyltransferase</keyword>
<dbReference type="Gene3D" id="3.90.550.10">
    <property type="entry name" value="Spore Coat Polysaccharide Biosynthesis Protein SpsA, Chain A"/>
    <property type="match status" value="1"/>
</dbReference>
<dbReference type="GO" id="GO:0016757">
    <property type="term" value="F:glycosyltransferase activity"/>
    <property type="evidence" value="ECO:0007669"/>
    <property type="project" value="UniProtKB-KW"/>
</dbReference>
<comment type="caution">
    <text evidence="9">The sequence shown here is derived from an EMBL/GenBank/DDBJ whole genome shotgun (WGS) entry which is preliminary data.</text>
</comment>
<evidence type="ECO:0000313" key="9">
    <source>
        <dbReference type="EMBL" id="PNG26433.1"/>
    </source>
</evidence>
<feature type="transmembrane region" description="Helical" evidence="7">
    <location>
        <begin position="214"/>
        <end position="238"/>
    </location>
</feature>
<keyword evidence="4 7" id="KW-0812">Transmembrane</keyword>
<keyword evidence="5 7" id="KW-1133">Transmembrane helix</keyword>
<dbReference type="SUPFAM" id="SSF53448">
    <property type="entry name" value="Nucleotide-diphospho-sugar transferases"/>
    <property type="match status" value="1"/>
</dbReference>
<dbReference type="InterPro" id="IPR029044">
    <property type="entry name" value="Nucleotide-diphossugar_trans"/>
</dbReference>
<dbReference type="InterPro" id="IPR001173">
    <property type="entry name" value="Glyco_trans_2-like"/>
</dbReference>
<comment type="subcellular location">
    <subcellularLocation>
        <location evidence="1">Membrane</location>
        <topology evidence="1">Multi-pass membrane protein</topology>
    </subcellularLocation>
</comment>
<accession>A0A2J7TI31</accession>
<evidence type="ECO:0000256" key="1">
    <source>
        <dbReference type="ARBA" id="ARBA00004141"/>
    </source>
</evidence>
<dbReference type="EMBL" id="PDZR01000007">
    <property type="protein sequence ID" value="PNG26433.1"/>
    <property type="molecule type" value="Genomic_DNA"/>
</dbReference>
<keyword evidence="3" id="KW-0808">Transferase</keyword>
<sequence>MKLVIEEDDESTRQALEALDLPPIYEIVVAPHGWPRTKPRALNIALSLVAGAYVAIFDAEDIPAPRQLRDAAERFLRAPPQTACLQAQLAIDNVEDSWLTRLFAIEYAGLFDVLTHGLAGLRLPIPLGGTSNHFRTDVLRQICGWDPWNVTEDADLGLRLNRLGYHSETLVSTTSEEAPAELKAWLTQRRRWSKGWMQTFITLSRNPAALRREVGWSGVAVYALMMINLVVGPLLWPLLTGVTILDLARFGAPRPDGIVSAVAATLWLSVAAFGAGSIVWIALLGMKRRKLLRLWLFLPLLAPYYLLISAASWAALYDLIMRPFHWHKTEHGLARSSWNKSQALAVATARLGARKRTDLQFAPLRRRRPATS</sequence>
<evidence type="ECO:0000256" key="3">
    <source>
        <dbReference type="ARBA" id="ARBA00022679"/>
    </source>
</evidence>
<organism evidence="9 10">
    <name type="scientific">Methylocella silvestris</name>
    <dbReference type="NCBI Taxonomy" id="199596"/>
    <lineage>
        <taxon>Bacteria</taxon>
        <taxon>Pseudomonadati</taxon>
        <taxon>Pseudomonadota</taxon>
        <taxon>Alphaproteobacteria</taxon>
        <taxon>Hyphomicrobiales</taxon>
        <taxon>Beijerinckiaceae</taxon>
        <taxon>Methylocella</taxon>
    </lineage>
</organism>
<keyword evidence="6 7" id="KW-0472">Membrane</keyword>
<dbReference type="PANTHER" id="PTHR43867">
    <property type="entry name" value="CELLULOSE SYNTHASE CATALYTIC SUBUNIT A [UDP-FORMING]"/>
    <property type="match status" value="1"/>
</dbReference>
<evidence type="ECO:0000256" key="7">
    <source>
        <dbReference type="SAM" id="Phobius"/>
    </source>
</evidence>
<feature type="domain" description="Glycosyltransferase 2-like" evidence="8">
    <location>
        <begin position="53"/>
        <end position="241"/>
    </location>
</feature>
<evidence type="ECO:0000256" key="6">
    <source>
        <dbReference type="ARBA" id="ARBA00023136"/>
    </source>
</evidence>
<dbReference type="OrthoDB" id="7431422at2"/>
<evidence type="ECO:0000256" key="4">
    <source>
        <dbReference type="ARBA" id="ARBA00022692"/>
    </source>
</evidence>
<dbReference type="PANTHER" id="PTHR43867:SF2">
    <property type="entry name" value="CELLULOSE SYNTHASE CATALYTIC SUBUNIT A [UDP-FORMING]"/>
    <property type="match status" value="1"/>
</dbReference>
<evidence type="ECO:0000313" key="10">
    <source>
        <dbReference type="Proteomes" id="UP000236286"/>
    </source>
</evidence>
<feature type="transmembrane region" description="Helical" evidence="7">
    <location>
        <begin position="295"/>
        <end position="316"/>
    </location>
</feature>
<proteinExistence type="predicted"/>
<dbReference type="AlphaFoldDB" id="A0A2J7TI31"/>
<dbReference type="Pfam" id="PF13632">
    <property type="entry name" value="Glyco_trans_2_3"/>
    <property type="match status" value="1"/>
</dbReference>
<dbReference type="InterPro" id="IPR050321">
    <property type="entry name" value="Glycosyltr_2/OpgH_subfam"/>
</dbReference>
<evidence type="ECO:0000259" key="8">
    <source>
        <dbReference type="Pfam" id="PF13632"/>
    </source>
</evidence>
<dbReference type="Proteomes" id="UP000236286">
    <property type="component" value="Unassembled WGS sequence"/>
</dbReference>
<evidence type="ECO:0000256" key="2">
    <source>
        <dbReference type="ARBA" id="ARBA00022676"/>
    </source>
</evidence>
<feature type="transmembrane region" description="Helical" evidence="7">
    <location>
        <begin position="258"/>
        <end position="283"/>
    </location>
</feature>